<dbReference type="RefSeq" id="XP_025400886.1">
    <property type="nucleotide sequence ID" value="XM_025547903.1"/>
</dbReference>
<name>A0A317WJM5_9EURO</name>
<sequence length="98" mass="11157">MSHLIRAGSIARLARPFSIIVPARREGEAIFPKPCGFLADIRPESSGSYPGKTQEVEKFMVVRQKMHEQRRHLDELERHIQDLAREQDGGIPGVIPHY</sequence>
<organism evidence="1 2">
    <name type="scientific">Aspergillus heteromorphus CBS 117.55</name>
    <dbReference type="NCBI Taxonomy" id="1448321"/>
    <lineage>
        <taxon>Eukaryota</taxon>
        <taxon>Fungi</taxon>
        <taxon>Dikarya</taxon>
        <taxon>Ascomycota</taxon>
        <taxon>Pezizomycotina</taxon>
        <taxon>Eurotiomycetes</taxon>
        <taxon>Eurotiomycetidae</taxon>
        <taxon>Eurotiales</taxon>
        <taxon>Aspergillaceae</taxon>
        <taxon>Aspergillus</taxon>
        <taxon>Aspergillus subgen. Circumdati</taxon>
    </lineage>
</organism>
<dbReference type="GeneID" id="37070140"/>
<evidence type="ECO:0000313" key="2">
    <source>
        <dbReference type="Proteomes" id="UP000247233"/>
    </source>
</evidence>
<dbReference type="Proteomes" id="UP000247233">
    <property type="component" value="Unassembled WGS sequence"/>
</dbReference>
<protein>
    <recommendedName>
        <fullName evidence="3">Mitochondrial ATPase inhibitor</fullName>
    </recommendedName>
</protein>
<dbReference type="STRING" id="1448321.A0A317WJM5"/>
<evidence type="ECO:0008006" key="3">
    <source>
        <dbReference type="Google" id="ProtNLM"/>
    </source>
</evidence>
<keyword evidence="2" id="KW-1185">Reference proteome</keyword>
<comment type="caution">
    <text evidence="1">The sequence shown here is derived from an EMBL/GenBank/DDBJ whole genome shotgun (WGS) entry which is preliminary data.</text>
</comment>
<dbReference type="OrthoDB" id="5532350at2759"/>
<reference evidence="1 2" key="1">
    <citation type="submission" date="2016-12" db="EMBL/GenBank/DDBJ databases">
        <title>The genomes of Aspergillus section Nigri reveals drivers in fungal speciation.</title>
        <authorList>
            <consortium name="DOE Joint Genome Institute"/>
            <person name="Vesth T.C."/>
            <person name="Nybo J."/>
            <person name="Theobald S."/>
            <person name="Brandl J."/>
            <person name="Frisvad J.C."/>
            <person name="Nielsen K.F."/>
            <person name="Lyhne E.K."/>
            <person name="Kogle M.E."/>
            <person name="Kuo A."/>
            <person name="Riley R."/>
            <person name="Clum A."/>
            <person name="Nolan M."/>
            <person name="Lipzen A."/>
            <person name="Salamov A."/>
            <person name="Henrissat B."/>
            <person name="Wiebenga A."/>
            <person name="De Vries R.P."/>
            <person name="Grigoriev I.V."/>
            <person name="Mortensen U.H."/>
            <person name="Andersen M.R."/>
            <person name="Baker S.E."/>
        </authorList>
    </citation>
    <scope>NUCLEOTIDE SEQUENCE [LARGE SCALE GENOMIC DNA]</scope>
    <source>
        <strain evidence="1 2">CBS 117.55</strain>
    </source>
</reference>
<proteinExistence type="predicted"/>
<evidence type="ECO:0000313" key="1">
    <source>
        <dbReference type="EMBL" id="PWY86654.1"/>
    </source>
</evidence>
<gene>
    <name evidence="1" type="ORF">BO70DRAFT_427693</name>
</gene>
<dbReference type="EMBL" id="MSFL01000007">
    <property type="protein sequence ID" value="PWY86654.1"/>
    <property type="molecule type" value="Genomic_DNA"/>
</dbReference>
<dbReference type="AlphaFoldDB" id="A0A317WJM5"/>
<dbReference type="VEuPathDB" id="FungiDB:BO70DRAFT_427693"/>
<accession>A0A317WJM5</accession>